<sequence length="119" mass="12439">MTRPWDAGLQPERTELSWRRTVLAVTAGTAVAARYLGASDPVLSLALPLLALVGGFALLYAGTVRFRGLNDDLRAAGEGVSPDEPVMPGGSMLFALTVMTVLIALVSLAFIVLTALGRA</sequence>
<comment type="subcellular location">
    <subcellularLocation>
        <location evidence="1">Endomembrane system</location>
        <topology evidence="1">Multi-pass membrane protein</topology>
    </subcellularLocation>
</comment>
<dbReference type="Pfam" id="PF02656">
    <property type="entry name" value="DUF202"/>
    <property type="match status" value="1"/>
</dbReference>
<accession>A0ABW4L372</accession>
<evidence type="ECO:0000256" key="3">
    <source>
        <dbReference type="ARBA" id="ARBA00022989"/>
    </source>
</evidence>
<evidence type="ECO:0000313" key="7">
    <source>
        <dbReference type="EMBL" id="MFD1717770.1"/>
    </source>
</evidence>
<organism evidence="7 8">
    <name type="scientific">Georgenia deserti</name>
    <dbReference type="NCBI Taxonomy" id="2093781"/>
    <lineage>
        <taxon>Bacteria</taxon>
        <taxon>Bacillati</taxon>
        <taxon>Actinomycetota</taxon>
        <taxon>Actinomycetes</taxon>
        <taxon>Micrococcales</taxon>
        <taxon>Bogoriellaceae</taxon>
        <taxon>Georgenia</taxon>
    </lineage>
</organism>
<name>A0ABW4L372_9MICO</name>
<reference evidence="8" key="1">
    <citation type="journal article" date="2019" name="Int. J. Syst. Evol. Microbiol.">
        <title>The Global Catalogue of Microorganisms (GCM) 10K type strain sequencing project: providing services to taxonomists for standard genome sequencing and annotation.</title>
        <authorList>
            <consortium name="The Broad Institute Genomics Platform"/>
            <consortium name="The Broad Institute Genome Sequencing Center for Infectious Disease"/>
            <person name="Wu L."/>
            <person name="Ma J."/>
        </authorList>
    </citation>
    <scope>NUCLEOTIDE SEQUENCE [LARGE SCALE GENOMIC DNA]</scope>
    <source>
        <strain evidence="8">JCM 17130</strain>
    </source>
</reference>
<keyword evidence="3 5" id="KW-1133">Transmembrane helix</keyword>
<protein>
    <submittedName>
        <fullName evidence="7">DUF202 domain-containing protein</fullName>
    </submittedName>
</protein>
<evidence type="ECO:0000313" key="8">
    <source>
        <dbReference type="Proteomes" id="UP001597277"/>
    </source>
</evidence>
<evidence type="ECO:0000256" key="5">
    <source>
        <dbReference type="SAM" id="Phobius"/>
    </source>
</evidence>
<keyword evidence="2 5" id="KW-0812">Transmembrane</keyword>
<gene>
    <name evidence="7" type="ORF">ACFSE6_07985</name>
</gene>
<feature type="transmembrane region" description="Helical" evidence="5">
    <location>
        <begin position="92"/>
        <end position="116"/>
    </location>
</feature>
<evidence type="ECO:0000256" key="4">
    <source>
        <dbReference type="ARBA" id="ARBA00023136"/>
    </source>
</evidence>
<dbReference type="EMBL" id="JBHUEE010000003">
    <property type="protein sequence ID" value="MFD1717770.1"/>
    <property type="molecule type" value="Genomic_DNA"/>
</dbReference>
<comment type="caution">
    <text evidence="7">The sequence shown here is derived from an EMBL/GenBank/DDBJ whole genome shotgun (WGS) entry which is preliminary data.</text>
</comment>
<keyword evidence="4 5" id="KW-0472">Membrane</keyword>
<evidence type="ECO:0000256" key="2">
    <source>
        <dbReference type="ARBA" id="ARBA00022692"/>
    </source>
</evidence>
<proteinExistence type="predicted"/>
<keyword evidence="8" id="KW-1185">Reference proteome</keyword>
<dbReference type="RefSeq" id="WP_388004717.1">
    <property type="nucleotide sequence ID" value="NZ_JBHUEE010000003.1"/>
</dbReference>
<feature type="domain" description="DUF202" evidence="6">
    <location>
        <begin position="7"/>
        <end position="67"/>
    </location>
</feature>
<evidence type="ECO:0000259" key="6">
    <source>
        <dbReference type="Pfam" id="PF02656"/>
    </source>
</evidence>
<dbReference type="InterPro" id="IPR003807">
    <property type="entry name" value="DUF202"/>
</dbReference>
<dbReference type="Proteomes" id="UP001597277">
    <property type="component" value="Unassembled WGS sequence"/>
</dbReference>
<feature type="transmembrane region" description="Helical" evidence="5">
    <location>
        <begin position="42"/>
        <end position="61"/>
    </location>
</feature>
<evidence type="ECO:0000256" key="1">
    <source>
        <dbReference type="ARBA" id="ARBA00004127"/>
    </source>
</evidence>